<dbReference type="Proteomes" id="UP000637720">
    <property type="component" value="Unassembled WGS sequence"/>
</dbReference>
<reference evidence="1" key="2">
    <citation type="submission" date="2020-09" db="EMBL/GenBank/DDBJ databases">
        <authorList>
            <person name="Sun Q."/>
            <person name="Ohkuma M."/>
        </authorList>
    </citation>
    <scope>NUCLEOTIDE SEQUENCE</scope>
    <source>
        <strain evidence="1">JCM 14719</strain>
    </source>
</reference>
<dbReference type="Pfam" id="PF07293">
    <property type="entry name" value="DUF1450"/>
    <property type="match status" value="1"/>
</dbReference>
<name>A0A8J3FDQ0_9BACI</name>
<dbReference type="AlphaFoldDB" id="A0A8J3FDQ0"/>
<dbReference type="InterPro" id="IPR009910">
    <property type="entry name" value="DUF1450"/>
</dbReference>
<dbReference type="NCBIfam" id="NF010190">
    <property type="entry name" value="PRK13669.1"/>
    <property type="match status" value="1"/>
</dbReference>
<comment type="caution">
    <text evidence="1">The sequence shown here is derived from an EMBL/GenBank/DDBJ whole genome shotgun (WGS) entry which is preliminary data.</text>
</comment>
<protein>
    <submittedName>
        <fullName evidence="1">UPF0349 protein YuzB</fullName>
    </submittedName>
</protein>
<organism evidence="1 2">
    <name type="scientific">Calditerricola satsumensis</name>
    <dbReference type="NCBI Taxonomy" id="373054"/>
    <lineage>
        <taxon>Bacteria</taxon>
        <taxon>Bacillati</taxon>
        <taxon>Bacillota</taxon>
        <taxon>Bacilli</taxon>
        <taxon>Bacillales</taxon>
        <taxon>Bacillaceae</taxon>
        <taxon>Calditerricola</taxon>
    </lineage>
</organism>
<accession>A0A8J3FDQ0</accession>
<dbReference type="RefSeq" id="WP_188816886.1">
    <property type="nucleotide sequence ID" value="NZ_BMOF01000011.1"/>
</dbReference>
<keyword evidence="2" id="KW-1185">Reference proteome</keyword>
<sequence length="93" mass="10237">MDVVIEFCSTNLAHGSQKALDALMEDPELEAEIVEYGCLGNCSLCATTLYAMVNGEIVTGDSPEELVANIKAFLNKEREKRAELDKLIEQLDD</sequence>
<dbReference type="EMBL" id="BMOF01000011">
    <property type="protein sequence ID" value="GGJ97078.1"/>
    <property type="molecule type" value="Genomic_DNA"/>
</dbReference>
<proteinExistence type="predicted"/>
<evidence type="ECO:0000313" key="1">
    <source>
        <dbReference type="EMBL" id="GGJ97078.1"/>
    </source>
</evidence>
<gene>
    <name evidence="1" type="primary">yuzB</name>
    <name evidence="1" type="ORF">GCM10007043_08610</name>
</gene>
<evidence type="ECO:0000313" key="2">
    <source>
        <dbReference type="Proteomes" id="UP000637720"/>
    </source>
</evidence>
<reference evidence="1" key="1">
    <citation type="journal article" date="2014" name="Int. J. Syst. Evol. Microbiol.">
        <title>Complete genome sequence of Corynebacterium casei LMG S-19264T (=DSM 44701T), isolated from a smear-ripened cheese.</title>
        <authorList>
            <consortium name="US DOE Joint Genome Institute (JGI-PGF)"/>
            <person name="Walter F."/>
            <person name="Albersmeier A."/>
            <person name="Kalinowski J."/>
            <person name="Ruckert C."/>
        </authorList>
    </citation>
    <scope>NUCLEOTIDE SEQUENCE</scope>
    <source>
        <strain evidence="1">JCM 14719</strain>
    </source>
</reference>